<dbReference type="PANTHER" id="PTHR36849:SF1">
    <property type="entry name" value="CYTOPLASMIC PROTEIN"/>
    <property type="match status" value="1"/>
</dbReference>
<reference evidence="1 2" key="1">
    <citation type="journal article" date="2024" name="Front. Microbiol.">
        <title>Novel thermophilic genera Geochorda gen. nov. and Carboxydochorda gen. nov. from the deep terrestrial subsurface reveal the ecophysiological diversity in the class Limnochordia.</title>
        <authorList>
            <person name="Karnachuk O.V."/>
            <person name="Lukina A.P."/>
            <person name="Avakyan M.R."/>
            <person name="Kadnikov V.V."/>
            <person name="Begmatov S."/>
            <person name="Beletsky A.V."/>
            <person name="Vlasova K.G."/>
            <person name="Novikov A.A."/>
            <person name="Shcherbakova V.A."/>
            <person name="Mardanov A.V."/>
            <person name="Ravin N.V."/>
        </authorList>
    </citation>
    <scope>NUCLEOTIDE SEQUENCE [LARGE SCALE GENOMIC DNA]</scope>
    <source>
        <strain evidence="1 2">L945</strain>
    </source>
</reference>
<name>A0ABZ1BWT3_9FIRM</name>
<proteinExistence type="predicted"/>
<organism evidence="1 2">
    <name type="scientific">Carboxydichorda subterranea</name>
    <dbReference type="NCBI Taxonomy" id="3109565"/>
    <lineage>
        <taxon>Bacteria</taxon>
        <taxon>Bacillati</taxon>
        <taxon>Bacillota</taxon>
        <taxon>Limnochordia</taxon>
        <taxon>Limnochordales</taxon>
        <taxon>Geochordaceae</taxon>
        <taxon>Carboxydichorda</taxon>
    </lineage>
</organism>
<evidence type="ECO:0000313" key="1">
    <source>
        <dbReference type="EMBL" id="WRP17138.1"/>
    </source>
</evidence>
<sequence length="128" mass="14843">MRRVALRLKRVYDAIEPDDGIRVLVTYYWPRGIPKTSVDRWYRALGTPPALLKPWQQGKVPRDRFVSLYRTAVETEEARGLIRELAALAREQTVTLLTSFRDLQHSHLPILRQLIEEEASRLAPKPPS</sequence>
<dbReference type="Pfam" id="PF22752">
    <property type="entry name" value="DUF488-N3i"/>
    <property type="match status" value="1"/>
</dbReference>
<dbReference type="EMBL" id="CP141615">
    <property type="protein sequence ID" value="WRP17138.1"/>
    <property type="molecule type" value="Genomic_DNA"/>
</dbReference>
<dbReference type="InterPro" id="IPR052552">
    <property type="entry name" value="YeaO-like"/>
</dbReference>
<dbReference type="RefSeq" id="WP_324716410.1">
    <property type="nucleotide sequence ID" value="NZ_CP141615.1"/>
</dbReference>
<dbReference type="Proteomes" id="UP001332192">
    <property type="component" value="Chromosome"/>
</dbReference>
<protein>
    <submittedName>
        <fullName evidence="1">DUF488 family protein</fullName>
    </submittedName>
</protein>
<gene>
    <name evidence="1" type="ORF">U7230_13780</name>
</gene>
<evidence type="ECO:0000313" key="2">
    <source>
        <dbReference type="Proteomes" id="UP001332192"/>
    </source>
</evidence>
<accession>A0ABZ1BWT3</accession>
<keyword evidence="2" id="KW-1185">Reference proteome</keyword>
<dbReference type="PANTHER" id="PTHR36849">
    <property type="entry name" value="CYTOPLASMIC PROTEIN-RELATED"/>
    <property type="match status" value="1"/>
</dbReference>